<dbReference type="InterPro" id="IPR007863">
    <property type="entry name" value="Peptidase_M16_C"/>
</dbReference>
<dbReference type="GO" id="GO:0008237">
    <property type="term" value="F:metallopeptidase activity"/>
    <property type="evidence" value="ECO:0007669"/>
    <property type="project" value="UniProtKB-KW"/>
</dbReference>
<accession>A0A2U0SD92</accession>
<comment type="similarity">
    <text evidence="1">Belongs to the peptidase M16 family.</text>
</comment>
<dbReference type="PANTHER" id="PTHR43690">
    <property type="entry name" value="NARDILYSIN"/>
    <property type="match status" value="1"/>
</dbReference>
<keyword evidence="10" id="KW-1185">Reference proteome</keyword>
<evidence type="ECO:0000256" key="5">
    <source>
        <dbReference type="ARBA" id="ARBA00023049"/>
    </source>
</evidence>
<feature type="domain" description="Peptidase M16 C-terminal" evidence="8">
    <location>
        <begin position="655"/>
        <end position="835"/>
    </location>
</feature>
<evidence type="ECO:0000256" key="4">
    <source>
        <dbReference type="ARBA" id="ARBA00022833"/>
    </source>
</evidence>
<evidence type="ECO:0000256" key="3">
    <source>
        <dbReference type="ARBA" id="ARBA00022801"/>
    </source>
</evidence>
<gene>
    <name evidence="9" type="ORF">DD559_08450</name>
</gene>
<dbReference type="PANTHER" id="PTHR43690:SF17">
    <property type="entry name" value="PROTEIN YHJJ"/>
    <property type="match status" value="1"/>
</dbReference>
<dbReference type="OrthoDB" id="9811314at2"/>
<dbReference type="Pfam" id="PF00675">
    <property type="entry name" value="Peptidase_M16"/>
    <property type="match status" value="1"/>
</dbReference>
<dbReference type="InterPro" id="IPR011765">
    <property type="entry name" value="Pept_M16_N"/>
</dbReference>
<keyword evidence="2" id="KW-0645">Protease</keyword>
<name>A0A2U0SD92_9SPHN</name>
<comment type="caution">
    <text evidence="9">The sequence shown here is derived from an EMBL/GenBank/DDBJ whole genome shotgun (WGS) entry which is preliminary data.</text>
</comment>
<feature type="domain" description="Peptidase M16 C-terminal" evidence="8">
    <location>
        <begin position="220"/>
        <end position="394"/>
    </location>
</feature>
<dbReference type="Gene3D" id="3.30.830.10">
    <property type="entry name" value="Metalloenzyme, LuxS/M16 peptidase-like"/>
    <property type="match status" value="4"/>
</dbReference>
<dbReference type="Proteomes" id="UP000245890">
    <property type="component" value="Unassembled WGS sequence"/>
</dbReference>
<dbReference type="GO" id="GO:0046872">
    <property type="term" value="F:metal ion binding"/>
    <property type="evidence" value="ECO:0007669"/>
    <property type="project" value="InterPro"/>
</dbReference>
<proteinExistence type="inferred from homology"/>
<organism evidence="9 10">
    <name type="scientific">Sphingomonas pokkalii</name>
    <dbReference type="NCBI Taxonomy" id="2175090"/>
    <lineage>
        <taxon>Bacteria</taxon>
        <taxon>Pseudomonadati</taxon>
        <taxon>Pseudomonadota</taxon>
        <taxon>Alphaproteobacteria</taxon>
        <taxon>Sphingomonadales</taxon>
        <taxon>Sphingomonadaceae</taxon>
        <taxon>Sphingomonas</taxon>
    </lineage>
</organism>
<evidence type="ECO:0000256" key="1">
    <source>
        <dbReference type="ARBA" id="ARBA00007261"/>
    </source>
</evidence>
<sequence length="929" mass="98704">MVPQARICSDGTRAMKSILALTAAVLVVPPASAQTKAPPVESTHQAQPQRPYARFTLPNGLTTIVHTDRTSPSVFVGLWYRTGSRDEPAGKTGFAHLFEHLMFQGTAHRKQELGAAFRAIGAIGMNGVTRTDHTAYYETVPTNALDAALWLESDRMGYLDGGITQAALDEQRSIVLNEKRQGELRPEEAAWRHFLSAFYPADHPYAHPTIGSTADIEAASLDDVKSWFASHYGAGNAVLVLSGDIDADTAREKVTRYFGGIRTGSPISRPVQWAPPLTETRRDRLYGAFPTMHLSRNWSIPNGDLRERTLLLLAARAMAGSMESPLVRALVTDGKVATGVSATLNEGELGSVLQVSLDLRPGVSPEAAGQALDAALADYRTHGPAAERLATIIAATDTAVLRMLENPAAIGNMLGDGEVSHADPAYFLRQREWIKAATPEQVRAIGAKWLDLPYYELLTLPTPATPQAVPDVDRSRMPEPGPFKSTIVFPAISEQTLPNGLKLVVARRPGVGMVDFSLQFASDPMAPGYPRGTGSRALALLASGTPSRSGAPVSRSLAAIGTSLSADSDDGRSAIRWGAANVVAEESLDLVGDLLRKPPPYPAVAVAEANAAARGGSEAAARNPSGAGPALLRRAIWGDPDGRAAAAPSQEGVAITREMLLDYHGTHLVPNRATLFIVGDITLERARAMAEHGFAGWRATGPAPASASPAEARVPAAPRLILVDAPGAPQTSITVGAPIAPFDRDQSAVEALATATLADISSGRLNLNLRQDKGWSYGFGGGIDDSPAGPRLFLASGSVQADRTGASLAELRRELNAIATTRPITQGELDAHRDAMIRSTAQSFVRNEAFLGALTTADSYGLPWDRAATTNHRLAAVTLPQVQAASRALFRPDGQTWIVIGDLKTIEPQVRALGIAPIEMWDALGRKRP</sequence>
<dbReference type="SUPFAM" id="SSF63411">
    <property type="entry name" value="LuxS/MPP-like metallohydrolase"/>
    <property type="match status" value="4"/>
</dbReference>
<evidence type="ECO:0000259" key="7">
    <source>
        <dbReference type="Pfam" id="PF00675"/>
    </source>
</evidence>
<evidence type="ECO:0000313" key="9">
    <source>
        <dbReference type="EMBL" id="PVX29346.1"/>
    </source>
</evidence>
<evidence type="ECO:0000256" key="2">
    <source>
        <dbReference type="ARBA" id="ARBA00022670"/>
    </source>
</evidence>
<protein>
    <submittedName>
        <fullName evidence="9">Insulinase family protein</fullName>
    </submittedName>
</protein>
<dbReference type="InterPro" id="IPR011249">
    <property type="entry name" value="Metalloenz_LuxS/M16"/>
</dbReference>
<feature type="chain" id="PRO_5015668930" evidence="6">
    <location>
        <begin position="34"/>
        <end position="929"/>
    </location>
</feature>
<keyword evidence="4" id="KW-0862">Zinc</keyword>
<dbReference type="GO" id="GO:0006508">
    <property type="term" value="P:proteolysis"/>
    <property type="evidence" value="ECO:0007669"/>
    <property type="project" value="UniProtKB-KW"/>
</dbReference>
<keyword evidence="3" id="KW-0378">Hydrolase</keyword>
<feature type="domain" description="Peptidase M16 N-terminal" evidence="7">
    <location>
        <begin position="66"/>
        <end position="200"/>
    </location>
</feature>
<evidence type="ECO:0000259" key="8">
    <source>
        <dbReference type="Pfam" id="PF05193"/>
    </source>
</evidence>
<reference evidence="9 10" key="1">
    <citation type="submission" date="2018-05" db="EMBL/GenBank/DDBJ databases">
        <title>Description of Sphingomonas pokkalii sp nov, isolated from the rhizosphere of saline tolerant pokkali rice and its draft genome analysis.</title>
        <authorList>
            <person name="Menon R."/>
            <person name="Kumari S."/>
            <person name="Rameshkumar N."/>
        </authorList>
    </citation>
    <scope>NUCLEOTIDE SEQUENCE [LARGE SCALE GENOMIC DNA]</scope>
    <source>
        <strain evidence="9 10">L3B27</strain>
    </source>
</reference>
<dbReference type="InterPro" id="IPR050626">
    <property type="entry name" value="Peptidase_M16"/>
</dbReference>
<dbReference type="AlphaFoldDB" id="A0A2U0SD92"/>
<feature type="signal peptide" evidence="6">
    <location>
        <begin position="1"/>
        <end position="33"/>
    </location>
</feature>
<dbReference type="EMBL" id="QENQ01000001">
    <property type="protein sequence ID" value="PVX29346.1"/>
    <property type="molecule type" value="Genomic_DNA"/>
</dbReference>
<evidence type="ECO:0000313" key="10">
    <source>
        <dbReference type="Proteomes" id="UP000245890"/>
    </source>
</evidence>
<evidence type="ECO:0000256" key="6">
    <source>
        <dbReference type="SAM" id="SignalP"/>
    </source>
</evidence>
<keyword evidence="5" id="KW-0482">Metalloprotease</keyword>
<keyword evidence="6" id="KW-0732">Signal</keyword>
<dbReference type="Pfam" id="PF05193">
    <property type="entry name" value="Peptidase_M16_C"/>
    <property type="match status" value="2"/>
</dbReference>